<accession>A0A1N6F7N9</accession>
<reference evidence="10 11" key="1">
    <citation type="submission" date="2016-11" db="EMBL/GenBank/DDBJ databases">
        <authorList>
            <person name="Jaros S."/>
            <person name="Januszkiewicz K."/>
            <person name="Wedrychowicz H."/>
        </authorList>
    </citation>
    <scope>NUCLEOTIDE SEQUENCE [LARGE SCALE GENOMIC DNA]</scope>
    <source>
        <strain evidence="10 11">DSM 24787</strain>
    </source>
</reference>
<evidence type="ECO:0000256" key="3">
    <source>
        <dbReference type="ARBA" id="ARBA00022729"/>
    </source>
</evidence>
<evidence type="ECO:0000313" key="10">
    <source>
        <dbReference type="EMBL" id="SIN91302.1"/>
    </source>
</evidence>
<evidence type="ECO:0000256" key="2">
    <source>
        <dbReference type="ARBA" id="ARBA00006275"/>
    </source>
</evidence>
<proteinExistence type="inferred from homology"/>
<comment type="similarity">
    <text evidence="2">Belongs to the SusD family.</text>
</comment>
<evidence type="ECO:0000256" key="4">
    <source>
        <dbReference type="ARBA" id="ARBA00023136"/>
    </source>
</evidence>
<feature type="domain" description="RagB/SusD" evidence="8">
    <location>
        <begin position="348"/>
        <end position="442"/>
    </location>
</feature>
<feature type="signal peptide" evidence="7">
    <location>
        <begin position="1"/>
        <end position="18"/>
    </location>
</feature>
<dbReference type="STRING" id="536979.SAMN04488055_2066"/>
<dbReference type="InterPro" id="IPR012944">
    <property type="entry name" value="SusD_RagB_dom"/>
</dbReference>
<dbReference type="InterPro" id="IPR033985">
    <property type="entry name" value="SusD-like_N"/>
</dbReference>
<dbReference type="Pfam" id="PF14322">
    <property type="entry name" value="SusD-like_3"/>
    <property type="match status" value="1"/>
</dbReference>
<dbReference type="Pfam" id="PF07980">
    <property type="entry name" value="SusD_RagB"/>
    <property type="match status" value="1"/>
</dbReference>
<dbReference type="EMBL" id="FSRA01000001">
    <property type="protein sequence ID" value="SIN91302.1"/>
    <property type="molecule type" value="Genomic_DNA"/>
</dbReference>
<keyword evidence="3 7" id="KW-0732">Signal</keyword>
<dbReference type="CDD" id="cd08977">
    <property type="entry name" value="SusD"/>
    <property type="match status" value="1"/>
</dbReference>
<dbReference type="Gene3D" id="1.25.40.390">
    <property type="match status" value="1"/>
</dbReference>
<dbReference type="InterPro" id="IPR019734">
    <property type="entry name" value="TPR_rpt"/>
</dbReference>
<dbReference type="GO" id="GO:0009279">
    <property type="term" value="C:cell outer membrane"/>
    <property type="evidence" value="ECO:0007669"/>
    <property type="project" value="UniProtKB-SubCell"/>
</dbReference>
<comment type="subcellular location">
    <subcellularLocation>
        <location evidence="1">Cell outer membrane</location>
    </subcellularLocation>
</comment>
<feature type="repeat" description="TPR" evidence="6">
    <location>
        <begin position="219"/>
        <end position="252"/>
    </location>
</feature>
<dbReference type="AlphaFoldDB" id="A0A1N6F7N9"/>
<sequence length="474" mass="52677">MIKRYLILIICSGFMAIACNRQLDLAPENTLIEKEVFKTADGTDQALAEAYITLVRAATGGISYTLGDFSTDNLNHSTYFNIFANGETTADHDEVVNLWTNYFKAVNVANNVMANIPLYATYPLEKQNVFIAEARFIRAYAYLDLLKFFGDGALTGKMDGRGLPIQLTPFKGYNTGDVIARSNNGAVYAQIIKDLEESIPALGDQQSNELKTRSRATKGSAYALLARTYLYMGRYEDAVTAANKVLEKSPLLYDLSPTLLALFPANPDGTTQSLTKEHVFAFPVSYIVSSSTTFNNNLGNPYFFKRSFWITNTLLNTFEPNDKRRTELIFKGDQIYNTQQLNDLTTFKFNNSNGRDNVPVIRLAEVILTAAEGIARTQGVTQTAVDMVNKVRNRAVTGAVPYTLNTFANATALTDTILKQRKLELAFEGFNRYDLIRTGRPLQNPDIPAGRKVLPVPQVEIDISKGLILQNTGY</sequence>
<dbReference type="SUPFAM" id="SSF48452">
    <property type="entry name" value="TPR-like"/>
    <property type="match status" value="1"/>
</dbReference>
<evidence type="ECO:0000256" key="6">
    <source>
        <dbReference type="PROSITE-ProRule" id="PRU00339"/>
    </source>
</evidence>
<keyword evidence="4" id="KW-0472">Membrane</keyword>
<dbReference type="PROSITE" id="PS51257">
    <property type="entry name" value="PROKAR_LIPOPROTEIN"/>
    <property type="match status" value="1"/>
</dbReference>
<dbReference type="Proteomes" id="UP000185003">
    <property type="component" value="Unassembled WGS sequence"/>
</dbReference>
<evidence type="ECO:0000313" key="11">
    <source>
        <dbReference type="Proteomes" id="UP000185003"/>
    </source>
</evidence>
<evidence type="ECO:0000259" key="8">
    <source>
        <dbReference type="Pfam" id="PF07980"/>
    </source>
</evidence>
<evidence type="ECO:0000256" key="7">
    <source>
        <dbReference type="SAM" id="SignalP"/>
    </source>
</evidence>
<organism evidence="10 11">
    <name type="scientific">Chitinophaga niabensis</name>
    <dbReference type="NCBI Taxonomy" id="536979"/>
    <lineage>
        <taxon>Bacteria</taxon>
        <taxon>Pseudomonadati</taxon>
        <taxon>Bacteroidota</taxon>
        <taxon>Chitinophagia</taxon>
        <taxon>Chitinophagales</taxon>
        <taxon>Chitinophagaceae</taxon>
        <taxon>Chitinophaga</taxon>
    </lineage>
</organism>
<name>A0A1N6F7N9_9BACT</name>
<gene>
    <name evidence="10" type="ORF">SAMN04488055_2066</name>
</gene>
<evidence type="ECO:0000256" key="1">
    <source>
        <dbReference type="ARBA" id="ARBA00004442"/>
    </source>
</evidence>
<keyword evidence="6" id="KW-0802">TPR repeat</keyword>
<protein>
    <submittedName>
        <fullName evidence="10">SusD family protein</fullName>
    </submittedName>
</protein>
<feature type="chain" id="PRO_5012794360" evidence="7">
    <location>
        <begin position="19"/>
        <end position="474"/>
    </location>
</feature>
<dbReference type="RefSeq" id="WP_074239156.1">
    <property type="nucleotide sequence ID" value="NZ_FSRA01000001.1"/>
</dbReference>
<evidence type="ECO:0000259" key="9">
    <source>
        <dbReference type="Pfam" id="PF14322"/>
    </source>
</evidence>
<feature type="domain" description="SusD-like N-terminal" evidence="9">
    <location>
        <begin position="67"/>
        <end position="230"/>
    </location>
</feature>
<dbReference type="PROSITE" id="PS50005">
    <property type="entry name" value="TPR"/>
    <property type="match status" value="1"/>
</dbReference>
<keyword evidence="11" id="KW-1185">Reference proteome</keyword>
<dbReference type="InterPro" id="IPR011990">
    <property type="entry name" value="TPR-like_helical_dom_sf"/>
</dbReference>
<dbReference type="OrthoDB" id="9792139at2"/>
<evidence type="ECO:0000256" key="5">
    <source>
        <dbReference type="ARBA" id="ARBA00023237"/>
    </source>
</evidence>
<keyword evidence="5" id="KW-0998">Cell outer membrane</keyword>